<dbReference type="GO" id="GO:0003677">
    <property type="term" value="F:DNA binding"/>
    <property type="evidence" value="ECO:0007669"/>
    <property type="project" value="UniProtKB-KW"/>
</dbReference>
<organism evidence="9 10">
    <name type="scientific">Clostridium tertium</name>
    <dbReference type="NCBI Taxonomy" id="1559"/>
    <lineage>
        <taxon>Bacteria</taxon>
        <taxon>Bacillati</taxon>
        <taxon>Bacillota</taxon>
        <taxon>Clostridia</taxon>
        <taxon>Eubacteriales</taxon>
        <taxon>Clostridiaceae</taxon>
        <taxon>Clostridium</taxon>
    </lineage>
</organism>
<dbReference type="Proteomes" id="UP001141183">
    <property type="component" value="Unassembled WGS sequence"/>
</dbReference>
<dbReference type="InterPro" id="IPR014284">
    <property type="entry name" value="RNA_pol_sigma-70_dom"/>
</dbReference>
<feature type="domain" description="RNA polymerase sigma factor 70 region 4 type 2" evidence="8">
    <location>
        <begin position="122"/>
        <end position="173"/>
    </location>
</feature>
<dbReference type="PANTHER" id="PTHR43133:SF8">
    <property type="entry name" value="RNA POLYMERASE SIGMA FACTOR HI_1459-RELATED"/>
    <property type="match status" value="1"/>
</dbReference>
<evidence type="ECO:0000313" key="9">
    <source>
        <dbReference type="EMBL" id="MDC4242248.1"/>
    </source>
</evidence>
<dbReference type="AlphaFoldDB" id="A0A9X3XNF8"/>
<dbReference type="PANTHER" id="PTHR43133">
    <property type="entry name" value="RNA POLYMERASE ECF-TYPE SIGMA FACTO"/>
    <property type="match status" value="1"/>
</dbReference>
<dbReference type="InterPro" id="IPR007627">
    <property type="entry name" value="RNA_pol_sigma70_r2"/>
</dbReference>
<evidence type="ECO:0000256" key="6">
    <source>
        <dbReference type="SAM" id="Coils"/>
    </source>
</evidence>
<keyword evidence="4" id="KW-0238">DNA-binding</keyword>
<evidence type="ECO:0000256" key="1">
    <source>
        <dbReference type="ARBA" id="ARBA00010641"/>
    </source>
</evidence>
<dbReference type="GO" id="GO:0016987">
    <property type="term" value="F:sigma factor activity"/>
    <property type="evidence" value="ECO:0007669"/>
    <property type="project" value="UniProtKB-KW"/>
</dbReference>
<proteinExistence type="inferred from homology"/>
<feature type="domain" description="RNA polymerase sigma-70 region 2" evidence="7">
    <location>
        <begin position="32"/>
        <end position="89"/>
    </location>
</feature>
<reference evidence="9" key="1">
    <citation type="submission" date="2022-05" db="EMBL/GenBank/DDBJ databases">
        <title>Draft genome sequence of Clostridium tertium strain CP3 isolated from Peru.</title>
        <authorList>
            <person name="Hurtado R."/>
            <person name="Lima L."/>
            <person name="Sousa T."/>
            <person name="Jaiswal A.K."/>
            <person name="Tiwari S."/>
            <person name="Maturrano L."/>
            <person name="Brenig B."/>
            <person name="Azevedo V."/>
        </authorList>
    </citation>
    <scope>NUCLEOTIDE SEQUENCE</scope>
    <source>
        <strain evidence="9">CP3</strain>
    </source>
</reference>
<dbReference type="InterPro" id="IPR013325">
    <property type="entry name" value="RNA_pol_sigma_r2"/>
</dbReference>
<feature type="coiled-coil region" evidence="6">
    <location>
        <begin position="109"/>
        <end position="136"/>
    </location>
</feature>
<name>A0A9X3XNF8_9CLOT</name>
<dbReference type="InterPro" id="IPR039425">
    <property type="entry name" value="RNA_pol_sigma-70-like"/>
</dbReference>
<keyword evidence="2" id="KW-0805">Transcription regulation</keyword>
<accession>A0A9X3XNF8</accession>
<dbReference type="GO" id="GO:0006352">
    <property type="term" value="P:DNA-templated transcription initiation"/>
    <property type="evidence" value="ECO:0007669"/>
    <property type="project" value="InterPro"/>
</dbReference>
<dbReference type="Gene3D" id="1.10.10.10">
    <property type="entry name" value="Winged helix-like DNA-binding domain superfamily/Winged helix DNA-binding domain"/>
    <property type="match status" value="1"/>
</dbReference>
<evidence type="ECO:0000313" key="10">
    <source>
        <dbReference type="Proteomes" id="UP001141183"/>
    </source>
</evidence>
<keyword evidence="3" id="KW-0731">Sigma factor</keyword>
<evidence type="ECO:0000259" key="7">
    <source>
        <dbReference type="Pfam" id="PF04542"/>
    </source>
</evidence>
<evidence type="ECO:0000256" key="3">
    <source>
        <dbReference type="ARBA" id="ARBA00023082"/>
    </source>
</evidence>
<keyword evidence="6" id="KW-0175">Coiled coil</keyword>
<dbReference type="SUPFAM" id="SSF88659">
    <property type="entry name" value="Sigma3 and sigma4 domains of RNA polymerase sigma factors"/>
    <property type="match status" value="1"/>
</dbReference>
<sequence length="186" mass="22402">MRITEENFIIQMKMRNEKSIDYVLDNYDWIIKAIVKKHLYNLENFQDECINDVLLAVWYNIESFDEDRGQFKNWLAGVTKFKCLDYKRKYLKELLYENIDDLNISVEDTANKEIMKNELNDEVEDLLNNLKDDDKSLFMKLYVEEKNIDDISSETGLKREVIYNRISRGKNKIRSLFRLNESRCKL</sequence>
<comment type="caution">
    <text evidence="9">The sequence shown here is derived from an EMBL/GenBank/DDBJ whole genome shotgun (WGS) entry which is preliminary data.</text>
</comment>
<evidence type="ECO:0000259" key="8">
    <source>
        <dbReference type="Pfam" id="PF08281"/>
    </source>
</evidence>
<dbReference type="NCBIfam" id="TIGR02937">
    <property type="entry name" value="sigma70-ECF"/>
    <property type="match status" value="1"/>
</dbReference>
<dbReference type="Pfam" id="PF08281">
    <property type="entry name" value="Sigma70_r4_2"/>
    <property type="match status" value="1"/>
</dbReference>
<evidence type="ECO:0000256" key="4">
    <source>
        <dbReference type="ARBA" id="ARBA00023125"/>
    </source>
</evidence>
<dbReference type="Gene3D" id="1.10.1740.10">
    <property type="match status" value="1"/>
</dbReference>
<protein>
    <submittedName>
        <fullName evidence="9">Sigma-70 family RNA polymerase sigma factor</fullName>
    </submittedName>
</protein>
<keyword evidence="10" id="KW-1185">Reference proteome</keyword>
<evidence type="ECO:0000256" key="2">
    <source>
        <dbReference type="ARBA" id="ARBA00023015"/>
    </source>
</evidence>
<dbReference type="InterPro" id="IPR036388">
    <property type="entry name" value="WH-like_DNA-bd_sf"/>
</dbReference>
<dbReference type="InterPro" id="IPR013324">
    <property type="entry name" value="RNA_pol_sigma_r3/r4-like"/>
</dbReference>
<keyword evidence="5" id="KW-0804">Transcription</keyword>
<dbReference type="SUPFAM" id="SSF88946">
    <property type="entry name" value="Sigma2 domain of RNA polymerase sigma factors"/>
    <property type="match status" value="1"/>
</dbReference>
<dbReference type="RefSeq" id="WP_008676901.1">
    <property type="nucleotide sequence ID" value="NZ_CABKOG010000003.1"/>
</dbReference>
<comment type="similarity">
    <text evidence="1">Belongs to the sigma-70 factor family. ECF subfamily.</text>
</comment>
<gene>
    <name evidence="9" type="ORF">NE398_19135</name>
</gene>
<dbReference type="EMBL" id="JAMRYU010000027">
    <property type="protein sequence ID" value="MDC4242248.1"/>
    <property type="molecule type" value="Genomic_DNA"/>
</dbReference>
<dbReference type="InterPro" id="IPR013249">
    <property type="entry name" value="RNA_pol_sigma70_r4_t2"/>
</dbReference>
<evidence type="ECO:0000256" key="5">
    <source>
        <dbReference type="ARBA" id="ARBA00023163"/>
    </source>
</evidence>
<dbReference type="Pfam" id="PF04542">
    <property type="entry name" value="Sigma70_r2"/>
    <property type="match status" value="1"/>
</dbReference>